<name>A0A392NE28_9FABA</name>
<comment type="catalytic activity">
    <reaction evidence="4">
        <text>NAD(+) + H2O = ADP-D-ribose + nicotinamide + H(+)</text>
        <dbReference type="Rhea" id="RHEA:16301"/>
        <dbReference type="ChEBI" id="CHEBI:15377"/>
        <dbReference type="ChEBI" id="CHEBI:15378"/>
        <dbReference type="ChEBI" id="CHEBI:17154"/>
        <dbReference type="ChEBI" id="CHEBI:57540"/>
        <dbReference type="ChEBI" id="CHEBI:57967"/>
        <dbReference type="EC" id="3.2.2.6"/>
    </reaction>
    <physiologicalReaction direction="left-to-right" evidence="4">
        <dbReference type="Rhea" id="RHEA:16302"/>
    </physiologicalReaction>
</comment>
<evidence type="ECO:0000313" key="8">
    <source>
        <dbReference type="Proteomes" id="UP000265520"/>
    </source>
</evidence>
<evidence type="ECO:0000256" key="2">
    <source>
        <dbReference type="ARBA" id="ARBA00022801"/>
    </source>
</evidence>
<dbReference type="GO" id="GO:0007165">
    <property type="term" value="P:signal transduction"/>
    <property type="evidence" value="ECO:0007669"/>
    <property type="project" value="InterPro"/>
</dbReference>
<dbReference type="InterPro" id="IPR035897">
    <property type="entry name" value="Toll_tir_struct_dom_sf"/>
</dbReference>
<feature type="transmembrane region" description="Helical" evidence="5">
    <location>
        <begin position="77"/>
        <end position="101"/>
    </location>
</feature>
<evidence type="ECO:0000256" key="1">
    <source>
        <dbReference type="ARBA" id="ARBA00011982"/>
    </source>
</evidence>
<proteinExistence type="predicted"/>
<keyword evidence="5" id="KW-0812">Transmembrane</keyword>
<keyword evidence="5" id="KW-0472">Membrane</keyword>
<dbReference type="SUPFAM" id="SSF52200">
    <property type="entry name" value="Toll/Interleukin receptor TIR domain"/>
    <property type="match status" value="1"/>
</dbReference>
<sequence length="119" mass="13743">MLLGQSSSSNSSNISSRWIYHVFLSFRGEDTRLDFTDYIYAALVRKGIITFRDDKQLEKGDEIAVELFKAIERSLSAFFRCSMVLVLMMFLIREIVLLWLLKNMQGDMMERGCEDGGIL</sequence>
<dbReference type="InterPro" id="IPR000157">
    <property type="entry name" value="TIR_dom"/>
</dbReference>
<keyword evidence="5" id="KW-1133">Transmembrane helix</keyword>
<reference evidence="7 8" key="1">
    <citation type="journal article" date="2018" name="Front. Plant Sci.">
        <title>Red Clover (Trifolium pratense) and Zigzag Clover (T. medium) - A Picture of Genomic Similarities and Differences.</title>
        <authorList>
            <person name="Dluhosova J."/>
            <person name="Istvanek J."/>
            <person name="Nedelnik J."/>
            <person name="Repkova J."/>
        </authorList>
    </citation>
    <scope>NUCLEOTIDE SEQUENCE [LARGE SCALE GENOMIC DNA]</scope>
    <source>
        <strain evidence="8">cv. 10/8</strain>
        <tissue evidence="7">Leaf</tissue>
    </source>
</reference>
<dbReference type="GO" id="GO:0061809">
    <property type="term" value="F:NAD+ nucleosidase activity, cyclic ADP-ribose generating"/>
    <property type="evidence" value="ECO:0007669"/>
    <property type="project" value="UniProtKB-EC"/>
</dbReference>
<dbReference type="EMBL" id="LXQA010034633">
    <property type="protein sequence ID" value="MCH97318.1"/>
    <property type="molecule type" value="Genomic_DNA"/>
</dbReference>
<dbReference type="Proteomes" id="UP000265520">
    <property type="component" value="Unassembled WGS sequence"/>
</dbReference>
<evidence type="ECO:0000313" key="7">
    <source>
        <dbReference type="EMBL" id="MCH97318.1"/>
    </source>
</evidence>
<accession>A0A392NE28</accession>
<comment type="caution">
    <text evidence="7">The sequence shown here is derived from an EMBL/GenBank/DDBJ whole genome shotgun (WGS) entry which is preliminary data.</text>
</comment>
<evidence type="ECO:0000259" key="6">
    <source>
        <dbReference type="PROSITE" id="PS50104"/>
    </source>
</evidence>
<keyword evidence="3" id="KW-0520">NAD</keyword>
<dbReference type="Pfam" id="PF01582">
    <property type="entry name" value="TIR"/>
    <property type="match status" value="1"/>
</dbReference>
<evidence type="ECO:0000256" key="5">
    <source>
        <dbReference type="SAM" id="Phobius"/>
    </source>
</evidence>
<dbReference type="PANTHER" id="PTHR32009">
    <property type="entry name" value="TMV RESISTANCE PROTEIN N-LIKE"/>
    <property type="match status" value="1"/>
</dbReference>
<dbReference type="Gene3D" id="3.40.50.10140">
    <property type="entry name" value="Toll/interleukin-1 receptor homology (TIR) domain"/>
    <property type="match status" value="1"/>
</dbReference>
<dbReference type="EC" id="3.2.2.6" evidence="1"/>
<protein>
    <recommendedName>
        <fullName evidence="1">ADP-ribosyl cyclase/cyclic ADP-ribose hydrolase</fullName>
        <ecNumber evidence="1">3.2.2.6</ecNumber>
    </recommendedName>
</protein>
<evidence type="ECO:0000256" key="4">
    <source>
        <dbReference type="ARBA" id="ARBA00047304"/>
    </source>
</evidence>
<dbReference type="PANTHER" id="PTHR32009:SF39">
    <property type="entry name" value="TIR DOMAIN-CONTAINING PROTEIN"/>
    <property type="match status" value="1"/>
</dbReference>
<feature type="domain" description="TIR" evidence="6">
    <location>
        <begin position="18"/>
        <end position="119"/>
    </location>
</feature>
<evidence type="ECO:0000256" key="3">
    <source>
        <dbReference type="ARBA" id="ARBA00023027"/>
    </source>
</evidence>
<dbReference type="PROSITE" id="PS50104">
    <property type="entry name" value="TIR"/>
    <property type="match status" value="1"/>
</dbReference>
<keyword evidence="2" id="KW-0378">Hydrolase</keyword>
<organism evidence="7 8">
    <name type="scientific">Trifolium medium</name>
    <dbReference type="NCBI Taxonomy" id="97028"/>
    <lineage>
        <taxon>Eukaryota</taxon>
        <taxon>Viridiplantae</taxon>
        <taxon>Streptophyta</taxon>
        <taxon>Embryophyta</taxon>
        <taxon>Tracheophyta</taxon>
        <taxon>Spermatophyta</taxon>
        <taxon>Magnoliopsida</taxon>
        <taxon>eudicotyledons</taxon>
        <taxon>Gunneridae</taxon>
        <taxon>Pentapetalae</taxon>
        <taxon>rosids</taxon>
        <taxon>fabids</taxon>
        <taxon>Fabales</taxon>
        <taxon>Fabaceae</taxon>
        <taxon>Papilionoideae</taxon>
        <taxon>50 kb inversion clade</taxon>
        <taxon>NPAAA clade</taxon>
        <taxon>Hologalegina</taxon>
        <taxon>IRL clade</taxon>
        <taxon>Trifolieae</taxon>
        <taxon>Trifolium</taxon>
    </lineage>
</organism>
<keyword evidence="8" id="KW-1185">Reference proteome</keyword>
<dbReference type="AlphaFoldDB" id="A0A392NE28"/>